<dbReference type="AlphaFoldDB" id="A0A1I7FT37"/>
<dbReference type="RefSeq" id="WP_163427009.1">
    <property type="nucleotide sequence ID" value="NZ_CACVNK010000002.1"/>
</dbReference>
<dbReference type="Proteomes" id="UP000198817">
    <property type="component" value="Unassembled WGS sequence"/>
</dbReference>
<accession>A0A1I7FT37</accession>
<dbReference type="SUPFAM" id="SSF52540">
    <property type="entry name" value="P-loop containing nucleoside triphosphate hydrolases"/>
    <property type="match status" value="1"/>
</dbReference>
<keyword evidence="1" id="KW-0808">Transferase</keyword>
<proteinExistence type="predicted"/>
<dbReference type="GO" id="GO:0016301">
    <property type="term" value="F:kinase activity"/>
    <property type="evidence" value="ECO:0007669"/>
    <property type="project" value="UniProtKB-KW"/>
</dbReference>
<dbReference type="STRING" id="155865.SAMN05216515_103133"/>
<reference evidence="1 2" key="1">
    <citation type="submission" date="2016-10" db="EMBL/GenBank/DDBJ databases">
        <authorList>
            <person name="de Groot N.N."/>
        </authorList>
    </citation>
    <scope>NUCLEOTIDE SEQUENCE [LARGE SCALE GENOMIC DNA]</scope>
    <source>
        <strain evidence="1 2">KHGC13</strain>
    </source>
</reference>
<dbReference type="Pfam" id="PF13189">
    <property type="entry name" value="Cytidylate_kin2"/>
    <property type="match status" value="1"/>
</dbReference>
<keyword evidence="1" id="KW-0418">Kinase</keyword>
<organism evidence="1 2">
    <name type="scientific">Eubacterium pyruvativorans</name>
    <dbReference type="NCBI Taxonomy" id="155865"/>
    <lineage>
        <taxon>Bacteria</taxon>
        <taxon>Bacillati</taxon>
        <taxon>Bacillota</taxon>
        <taxon>Clostridia</taxon>
        <taxon>Eubacteriales</taxon>
        <taxon>Eubacteriaceae</taxon>
        <taxon>Eubacterium</taxon>
    </lineage>
</organism>
<keyword evidence="2" id="KW-1185">Reference proteome</keyword>
<evidence type="ECO:0000313" key="1">
    <source>
        <dbReference type="EMBL" id="SFU39331.1"/>
    </source>
</evidence>
<gene>
    <name evidence="1" type="ORF">SAMN05216508_103133</name>
</gene>
<dbReference type="EMBL" id="FPBT01000003">
    <property type="protein sequence ID" value="SFU39331.1"/>
    <property type="molecule type" value="Genomic_DNA"/>
</dbReference>
<dbReference type="Gene3D" id="3.40.50.300">
    <property type="entry name" value="P-loop containing nucleotide triphosphate hydrolases"/>
    <property type="match status" value="1"/>
</dbReference>
<evidence type="ECO:0000313" key="2">
    <source>
        <dbReference type="Proteomes" id="UP000198817"/>
    </source>
</evidence>
<dbReference type="InterPro" id="IPR027417">
    <property type="entry name" value="P-loop_NTPase"/>
</dbReference>
<protein>
    <submittedName>
        <fullName evidence="1">Cytidylate kinase</fullName>
    </submittedName>
</protein>
<dbReference type="GeneID" id="78354233"/>
<name>A0A1I7FT37_9FIRM</name>
<sequence>MKKLITISREYGSGGRIVGAKLAERIGVPFYDREIIDMAAQKSGLSREIIEKAELRAKSQFSYTLSSAVNFTEGAVADTMSMNEKLFLAQFDVITQIGELGEGVIVGRCADYVLRDLPGVTNVFVHARLEDRMERCIQVYGTDPAKAKREILSYDKARRNYYNYHTSQKWGDYVNYDLAINTSHVDEDCAADLIVEYITKRNNKH</sequence>